<dbReference type="CDD" id="cd00293">
    <property type="entry name" value="USP-like"/>
    <property type="match status" value="1"/>
</dbReference>
<evidence type="ECO:0000259" key="1">
    <source>
        <dbReference type="Pfam" id="PF00582"/>
    </source>
</evidence>
<dbReference type="AlphaFoldDB" id="A0A4Y3R5B8"/>
<proteinExistence type="predicted"/>
<dbReference type="Gene3D" id="3.40.50.12370">
    <property type="match status" value="1"/>
</dbReference>
<sequence>MGLCGSPADPAALRAAAREARATGRRLVAVVAWEPPGGEAGYMLRPDPVWAEYGFRQARDRMERAFDAAFGGVPPRGVGVERRLVRDQAWRALCAAADGPHDRLVLGVRAGRRGLFRHDGTTRRVLARATCPVLTVPAPRFPRRLRAALRRATASDFDSASRL</sequence>
<dbReference type="EMBL" id="BJMM01000025">
    <property type="protein sequence ID" value="GEB51983.1"/>
    <property type="molecule type" value="Genomic_DNA"/>
</dbReference>
<feature type="domain" description="UspA" evidence="1">
    <location>
        <begin position="5"/>
        <end position="137"/>
    </location>
</feature>
<name>A0A4Y3R5B8_STRCI</name>
<accession>A0A4Y3R5B8</accession>
<organism evidence="2 3">
    <name type="scientific">Streptomyces cacaoi</name>
    <dbReference type="NCBI Taxonomy" id="1898"/>
    <lineage>
        <taxon>Bacteria</taxon>
        <taxon>Bacillati</taxon>
        <taxon>Actinomycetota</taxon>
        <taxon>Actinomycetes</taxon>
        <taxon>Kitasatosporales</taxon>
        <taxon>Streptomycetaceae</taxon>
        <taxon>Streptomyces</taxon>
    </lineage>
</organism>
<dbReference type="SUPFAM" id="SSF52402">
    <property type="entry name" value="Adenine nucleotide alpha hydrolases-like"/>
    <property type="match status" value="1"/>
</dbReference>
<gene>
    <name evidence="2" type="ORF">SCA03_45340</name>
</gene>
<evidence type="ECO:0000313" key="2">
    <source>
        <dbReference type="EMBL" id="GEB51983.1"/>
    </source>
</evidence>
<dbReference type="Pfam" id="PF00582">
    <property type="entry name" value="Usp"/>
    <property type="match status" value="1"/>
</dbReference>
<comment type="caution">
    <text evidence="2">The sequence shown here is derived from an EMBL/GenBank/DDBJ whole genome shotgun (WGS) entry which is preliminary data.</text>
</comment>
<keyword evidence="3" id="KW-1185">Reference proteome</keyword>
<protein>
    <recommendedName>
        <fullName evidence="1">UspA domain-containing protein</fullName>
    </recommendedName>
</protein>
<dbReference type="InterPro" id="IPR006016">
    <property type="entry name" value="UspA"/>
</dbReference>
<dbReference type="Proteomes" id="UP000319210">
    <property type="component" value="Unassembled WGS sequence"/>
</dbReference>
<evidence type="ECO:0000313" key="3">
    <source>
        <dbReference type="Proteomes" id="UP000319210"/>
    </source>
</evidence>
<reference evidence="2 3" key="1">
    <citation type="submission" date="2019-06" db="EMBL/GenBank/DDBJ databases">
        <title>Whole genome shotgun sequence of Streptomyces cacaoi subsp. cacaoi NBRC 12748.</title>
        <authorList>
            <person name="Hosoyama A."/>
            <person name="Uohara A."/>
            <person name="Ohji S."/>
            <person name="Ichikawa N."/>
        </authorList>
    </citation>
    <scope>NUCLEOTIDE SEQUENCE [LARGE SCALE GENOMIC DNA]</scope>
    <source>
        <strain evidence="2 3">NBRC 12748</strain>
    </source>
</reference>